<evidence type="ECO:0000313" key="4">
    <source>
        <dbReference type="Proteomes" id="UP000471705"/>
    </source>
</evidence>
<feature type="domain" description="GmrSD restriction endonucleases N-terminal" evidence="1">
    <location>
        <begin position="36"/>
        <end position="253"/>
    </location>
</feature>
<dbReference type="Pfam" id="PF03235">
    <property type="entry name" value="GmrSD_N"/>
    <property type="match status" value="1"/>
</dbReference>
<dbReference type="EMBL" id="WUFV01000004">
    <property type="protein sequence ID" value="NEK15030.1"/>
    <property type="molecule type" value="Genomic_DNA"/>
</dbReference>
<dbReference type="Pfam" id="PF07510">
    <property type="entry name" value="GmrSD_C"/>
    <property type="match status" value="1"/>
</dbReference>
<reference evidence="3 4" key="1">
    <citation type="submission" date="2019-12" db="EMBL/GenBank/DDBJ databases">
        <title>Rhizobium genotypes associated with high levels of biological nitrogen fixation by grain legumes in a temperate-maritime cropping system.</title>
        <authorList>
            <person name="Maluk M."/>
            <person name="Francesc Ferrando Molina F."/>
            <person name="Lopez Del Egido L."/>
            <person name="Lafos M."/>
            <person name="Langarica-Fuentes A."/>
            <person name="Gebre Yohannes G."/>
            <person name="Young M.W."/>
            <person name="Martin P."/>
            <person name="Gantlett R."/>
            <person name="Kenicer G."/>
            <person name="Hawes C."/>
            <person name="Begg G.S."/>
            <person name="Quilliam R.S."/>
            <person name="Squire G.R."/>
            <person name="Poole P.S."/>
            <person name="Young P.W."/>
            <person name="Iannetta P.M."/>
            <person name="James E.K."/>
        </authorList>
    </citation>
    <scope>NUCLEOTIDE SEQUENCE [LARGE SCALE GENOMIC DNA]</scope>
    <source>
        <strain evidence="3 4">JHI54</strain>
    </source>
</reference>
<sequence length="590" mass="67835">MATVRCISIAEMHLWRTLNQGIISSMETIKAAEKALKDVFCDQYIFRIPPYQRPYSWTEEQAAELLDDLKWAAGDEKPIEKPPYFLGSIVVIKDPDYPDADIVDGQQRITTLTILMSVLRELATTDQQRANINIFLSQKGNPLLGTRDIPRLTIRKRDADFFRKCIQDGDQGGILDAANTDARKRMIANRDFYQKKLGEMSEEERNHLLAFAVQRCYLVVVEASDQASAYRIFSVMNDRGLDLTATDILKSDIIGAIETDTEQDSYNAKWEALEDGLGRQAFVDLFAHLRMIHRKQKMRGTLEREFRDYVKPIANPQHFIDEELRPSAEVFEQILSPHAANLTRYRLLKGLQQLDNQDWQPPAIKFLVDYHTNETTIIKFLERLDRLAYFLFITRANVNERLLRYAAVLGEIENGAVMNADSRLDLSNGEKAELRHALDGDIYSNQRTRKPILLRLDAMLSDGTAHYDHALITIEHVLPQNPAVGSDWLNNFADTRTRNAWVHRLANLVLLSKYKNPAASTYDFDRKKTIYFADNGDTPFILTSQVRQEPVWTLEVLRERQARLLKRISDVWCLGEDAQPVTPRYSDVIL</sequence>
<organism evidence="3 4">
    <name type="scientific">Rhizobium leguminosarum</name>
    <dbReference type="NCBI Taxonomy" id="384"/>
    <lineage>
        <taxon>Bacteria</taxon>
        <taxon>Pseudomonadati</taxon>
        <taxon>Pseudomonadota</taxon>
        <taxon>Alphaproteobacteria</taxon>
        <taxon>Hyphomicrobiales</taxon>
        <taxon>Rhizobiaceae</taxon>
        <taxon>Rhizobium/Agrobacterium group</taxon>
        <taxon>Rhizobium</taxon>
    </lineage>
</organism>
<evidence type="ECO:0000259" key="1">
    <source>
        <dbReference type="Pfam" id="PF03235"/>
    </source>
</evidence>
<dbReference type="Proteomes" id="UP000471705">
    <property type="component" value="Unassembled WGS sequence"/>
</dbReference>
<proteinExistence type="predicted"/>
<dbReference type="AlphaFoldDB" id="A0A7K3VD16"/>
<dbReference type="PANTHER" id="PTHR35149">
    <property type="entry name" value="SLL5132 PROTEIN"/>
    <property type="match status" value="1"/>
</dbReference>
<evidence type="ECO:0000313" key="3">
    <source>
        <dbReference type="EMBL" id="NEK15030.1"/>
    </source>
</evidence>
<dbReference type="InterPro" id="IPR011089">
    <property type="entry name" value="GmrSD_C"/>
</dbReference>
<protein>
    <submittedName>
        <fullName evidence="3">DUF262 domain-containing protein</fullName>
    </submittedName>
</protein>
<comment type="caution">
    <text evidence="3">The sequence shown here is derived from an EMBL/GenBank/DDBJ whole genome shotgun (WGS) entry which is preliminary data.</text>
</comment>
<dbReference type="PANTHER" id="PTHR35149:SF2">
    <property type="entry name" value="DUF262 DOMAIN-CONTAINING PROTEIN"/>
    <property type="match status" value="1"/>
</dbReference>
<dbReference type="RefSeq" id="WP_164046562.1">
    <property type="nucleotide sequence ID" value="NZ_WUFV01000004.1"/>
</dbReference>
<feature type="domain" description="GmrSD restriction endonucleases C-terminal" evidence="2">
    <location>
        <begin position="441"/>
        <end position="566"/>
    </location>
</feature>
<accession>A0A7K3VD16</accession>
<dbReference type="InterPro" id="IPR004919">
    <property type="entry name" value="GmrSD_N"/>
</dbReference>
<evidence type="ECO:0000259" key="2">
    <source>
        <dbReference type="Pfam" id="PF07510"/>
    </source>
</evidence>
<gene>
    <name evidence="3" type="ORF">GR257_09190</name>
</gene>
<name>A0A7K3VD16_RHILE</name>